<accession>A0A0F2M7L8</accession>
<dbReference type="Proteomes" id="UP000033710">
    <property type="component" value="Unassembled WGS sequence"/>
</dbReference>
<dbReference type="VEuPathDB" id="FungiDB:SPSK_10044"/>
<protein>
    <submittedName>
        <fullName evidence="1">Uncharacterized protein</fullName>
    </submittedName>
</protein>
<proteinExistence type="predicted"/>
<dbReference type="RefSeq" id="XP_016588308.1">
    <property type="nucleotide sequence ID" value="XM_016736605.1"/>
</dbReference>
<dbReference type="KEGG" id="ssck:SPSK_10044"/>
<dbReference type="EMBL" id="AXCR01000007">
    <property type="protein sequence ID" value="KJR85632.1"/>
    <property type="molecule type" value="Genomic_DNA"/>
</dbReference>
<dbReference type="AlphaFoldDB" id="A0A0F2M7L8"/>
<reference evidence="1 2" key="1">
    <citation type="journal article" date="2014" name="BMC Genomics">
        <title>Comparative genomics of the major fungal agents of human and animal Sporotrichosis: Sporothrix schenckii and Sporothrix brasiliensis.</title>
        <authorList>
            <person name="Teixeira M.M."/>
            <person name="de Almeida L.G."/>
            <person name="Kubitschek-Barreira P."/>
            <person name="Alves F.L."/>
            <person name="Kioshima E.S."/>
            <person name="Abadio A.K."/>
            <person name="Fernandes L."/>
            <person name="Derengowski L.S."/>
            <person name="Ferreira K.S."/>
            <person name="Souza R.C."/>
            <person name="Ruiz J.C."/>
            <person name="de Andrade N.C."/>
            <person name="Paes H.C."/>
            <person name="Nicola A.M."/>
            <person name="Albuquerque P."/>
            <person name="Gerber A.L."/>
            <person name="Martins V.P."/>
            <person name="Peconick L.D."/>
            <person name="Neto A.V."/>
            <person name="Chaucanez C.B."/>
            <person name="Silva P.A."/>
            <person name="Cunha O.L."/>
            <person name="de Oliveira F.F."/>
            <person name="dos Santos T.C."/>
            <person name="Barros A.L."/>
            <person name="Soares M.A."/>
            <person name="de Oliveira L.M."/>
            <person name="Marini M.M."/>
            <person name="Villalobos-Duno H."/>
            <person name="Cunha M.M."/>
            <person name="de Hoog S."/>
            <person name="da Silveira J.F."/>
            <person name="Henrissat B."/>
            <person name="Nino-Vega G.A."/>
            <person name="Cisalpino P.S."/>
            <person name="Mora-Montes H.M."/>
            <person name="Almeida S.R."/>
            <person name="Stajich J.E."/>
            <person name="Lopes-Bezerra L.M."/>
            <person name="Vasconcelos A.T."/>
            <person name="Felipe M.S."/>
        </authorList>
    </citation>
    <scope>NUCLEOTIDE SEQUENCE [LARGE SCALE GENOMIC DNA]</scope>
    <source>
        <strain evidence="1 2">1099-18</strain>
    </source>
</reference>
<dbReference type="GeneID" id="27671882"/>
<comment type="caution">
    <text evidence="1">The sequence shown here is derived from an EMBL/GenBank/DDBJ whole genome shotgun (WGS) entry which is preliminary data.</text>
</comment>
<reference evidence="1 2" key="2">
    <citation type="journal article" date="2015" name="Eukaryot. Cell">
        <title>Asexual propagation of a virulent clone complex in a human and feline outbreak of sporotrichosis.</title>
        <authorList>
            <person name="Teixeira Mde M."/>
            <person name="Rodrigues A.M."/>
            <person name="Tsui C.K."/>
            <person name="de Almeida L.G."/>
            <person name="Van Diepeningen A.D."/>
            <person name="van den Ende B.G."/>
            <person name="Fernandes G.F."/>
            <person name="Kano R."/>
            <person name="Hamelin R.C."/>
            <person name="Lopes-Bezerra L.M."/>
            <person name="Vasconcelos A.T."/>
            <person name="de Hoog S."/>
            <person name="de Camargo Z.P."/>
            <person name="Felipe M.S."/>
        </authorList>
    </citation>
    <scope>NUCLEOTIDE SEQUENCE [LARGE SCALE GENOMIC DNA]</scope>
    <source>
        <strain evidence="1 2">1099-18</strain>
    </source>
</reference>
<sequence length="122" mass="13049">MLAALTLSAFAFARKSCDVPSQIYIQTSGPACAASPVYNTGFTAKVLSIGFMVIARFDTKMAIQLYAKGDVAGSRLGFLPATRTAVAPVGRPVVAPQLPGQDTEQWQVRLSDENLRQQGRTT</sequence>
<gene>
    <name evidence="1" type="ORF">SPSK_10044</name>
</gene>
<evidence type="ECO:0000313" key="1">
    <source>
        <dbReference type="EMBL" id="KJR85632.1"/>
    </source>
</evidence>
<evidence type="ECO:0000313" key="2">
    <source>
        <dbReference type="Proteomes" id="UP000033710"/>
    </source>
</evidence>
<organism evidence="1 2">
    <name type="scientific">Sporothrix schenckii 1099-18</name>
    <dbReference type="NCBI Taxonomy" id="1397361"/>
    <lineage>
        <taxon>Eukaryota</taxon>
        <taxon>Fungi</taxon>
        <taxon>Dikarya</taxon>
        <taxon>Ascomycota</taxon>
        <taxon>Pezizomycotina</taxon>
        <taxon>Sordariomycetes</taxon>
        <taxon>Sordariomycetidae</taxon>
        <taxon>Ophiostomatales</taxon>
        <taxon>Ophiostomataceae</taxon>
        <taxon>Sporothrix</taxon>
    </lineage>
</organism>
<name>A0A0F2M7L8_SPOSC</name>